<dbReference type="PANTHER" id="PTHR35149">
    <property type="entry name" value="SLL5132 PROTEIN"/>
    <property type="match status" value="1"/>
</dbReference>
<accession>A0A495DV80</accession>
<evidence type="ECO:0000313" key="4">
    <source>
        <dbReference type="Proteomes" id="UP000269412"/>
    </source>
</evidence>
<reference evidence="3 4" key="1">
    <citation type="submission" date="2018-10" db="EMBL/GenBank/DDBJ databases">
        <title>Genomic Encyclopedia of Archaeal and Bacterial Type Strains, Phase II (KMG-II): from individual species to whole genera.</title>
        <authorList>
            <person name="Goeker M."/>
        </authorList>
    </citation>
    <scope>NUCLEOTIDE SEQUENCE [LARGE SCALE GENOMIC DNA]</scope>
    <source>
        <strain evidence="3 4">DSM 25230</strain>
    </source>
</reference>
<organism evidence="3 4">
    <name type="scientific">Maribacter vaceletii</name>
    <dbReference type="NCBI Taxonomy" id="1206816"/>
    <lineage>
        <taxon>Bacteria</taxon>
        <taxon>Pseudomonadati</taxon>
        <taxon>Bacteroidota</taxon>
        <taxon>Flavobacteriia</taxon>
        <taxon>Flavobacteriales</taxon>
        <taxon>Flavobacteriaceae</taxon>
        <taxon>Maribacter</taxon>
    </lineage>
</organism>
<dbReference type="PANTHER" id="PTHR35149:SF2">
    <property type="entry name" value="DUF262 DOMAIN-CONTAINING PROTEIN"/>
    <property type="match status" value="1"/>
</dbReference>
<gene>
    <name evidence="3" type="ORF">CLV91_3241</name>
</gene>
<dbReference type="EMBL" id="RBIQ01000013">
    <property type="protein sequence ID" value="RKR07011.1"/>
    <property type="molecule type" value="Genomic_DNA"/>
</dbReference>
<evidence type="ECO:0000259" key="1">
    <source>
        <dbReference type="Pfam" id="PF03235"/>
    </source>
</evidence>
<proteinExistence type="predicted"/>
<dbReference type="Pfam" id="PF03235">
    <property type="entry name" value="GmrSD_N"/>
    <property type="match status" value="1"/>
</dbReference>
<sequence>MGLGNYELRNLDKVFNNTPKIKVPFFQRPYSWKKSEQSQFLEDLFRVHDEKLSSYFIGSIFLREATEDEEEFLIIDGQQRITSATILISVIRDILRQYNDQRHLKIESRYLFEEDMITSEKEYKINLNDVNRNFFREKILDKEKASKKIENFKKISQISDTNKLLLDCYKLYHKSLLDWIKGKEHPENLTSLLLLLKTLTDKFQTLSIIVTDDNEAFTIFETLNDRGLDLTISDLLKNYLFSIIYDSADEDDTRLLVTQWDAMVEKLGKSISGFFKHYWNSKNKPISEKQIFRELKDKIRTKKQVLSFLKEIFTESEIYYFLLNPEHSYWNNKTTEGLLDEVTILGMRQCLPVLLSAKIKFTQDEFVKTIESCIGLSFRYSTVCNLHNNKLEGLYSNISNQIRDNKIKTNSKVREILKTLDPKDSIYVESFKNLNYKSNKTPRYILKKINNNLDKGNEIVSSDMITLEHIVPEKPIEAYADFFKKYKIIHKEVVYKLYNMTILSEEYNRIASSQLFKNKLEMFSKSRLPINTKMQSFTEWTKDQMTDWGEYLLTQSKIVWKI</sequence>
<evidence type="ECO:0000313" key="3">
    <source>
        <dbReference type="EMBL" id="RKR07011.1"/>
    </source>
</evidence>
<dbReference type="OrthoDB" id="9798761at2"/>
<dbReference type="Proteomes" id="UP000269412">
    <property type="component" value="Unassembled WGS sequence"/>
</dbReference>
<comment type="caution">
    <text evidence="3">The sequence shown here is derived from an EMBL/GenBank/DDBJ whole genome shotgun (WGS) entry which is preliminary data.</text>
</comment>
<dbReference type="AlphaFoldDB" id="A0A495DV80"/>
<keyword evidence="4" id="KW-1185">Reference proteome</keyword>
<name>A0A495DV80_9FLAO</name>
<dbReference type="RefSeq" id="WP_121069231.1">
    <property type="nucleotide sequence ID" value="NZ_RBIQ01000013.1"/>
</dbReference>
<feature type="domain" description="GmrSD restriction endonucleases N-terminal" evidence="1">
    <location>
        <begin position="13"/>
        <end position="241"/>
    </location>
</feature>
<protein>
    <submittedName>
        <fullName evidence="3">Uncharacterized protein with ParB-like and HNH nuclease domain</fullName>
    </submittedName>
</protein>
<dbReference type="InterPro" id="IPR011089">
    <property type="entry name" value="GmrSD_C"/>
</dbReference>
<dbReference type="InterPro" id="IPR004919">
    <property type="entry name" value="GmrSD_N"/>
</dbReference>
<feature type="domain" description="GmrSD restriction endonucleases C-terminal" evidence="2">
    <location>
        <begin position="421"/>
        <end position="553"/>
    </location>
</feature>
<dbReference type="Pfam" id="PF07510">
    <property type="entry name" value="GmrSD_C"/>
    <property type="match status" value="1"/>
</dbReference>
<evidence type="ECO:0000259" key="2">
    <source>
        <dbReference type="Pfam" id="PF07510"/>
    </source>
</evidence>